<organism>
    <name type="scientific">Ixodes scapularis</name>
    <name type="common">Black-legged tick</name>
    <name type="synonym">Deer tick</name>
    <dbReference type="NCBI Taxonomy" id="6945"/>
    <lineage>
        <taxon>Eukaryota</taxon>
        <taxon>Metazoa</taxon>
        <taxon>Ecdysozoa</taxon>
        <taxon>Arthropoda</taxon>
        <taxon>Chelicerata</taxon>
        <taxon>Arachnida</taxon>
        <taxon>Acari</taxon>
        <taxon>Parasitiformes</taxon>
        <taxon>Ixodida</taxon>
        <taxon>Ixodoidea</taxon>
        <taxon>Ixodidae</taxon>
        <taxon>Ixodinae</taxon>
        <taxon>Ixodes</taxon>
    </lineage>
</organism>
<protein>
    <submittedName>
        <fullName evidence="3">Ficolin, putative</fullName>
    </submittedName>
</protein>
<dbReference type="InterPro" id="IPR036056">
    <property type="entry name" value="Fibrinogen-like_C"/>
</dbReference>
<dbReference type="Proteomes" id="UP000001555">
    <property type="component" value="Unassembled WGS sequence"/>
</dbReference>
<dbReference type="EMBL" id="ABJB010148855">
    <property type="status" value="NOT_ANNOTATED_CDS"/>
    <property type="molecule type" value="Genomic_DNA"/>
</dbReference>
<dbReference type="PANTHER" id="PTHR19143">
    <property type="entry name" value="FIBRINOGEN/TENASCIN/ANGIOPOEITIN"/>
    <property type="match status" value="1"/>
</dbReference>
<dbReference type="VEuPathDB" id="VectorBase:ISCP_013833"/>
<dbReference type="InterPro" id="IPR050373">
    <property type="entry name" value="Fibrinogen_C-term_domain"/>
</dbReference>
<dbReference type="SUPFAM" id="SSF56496">
    <property type="entry name" value="Fibrinogen C-terminal domain-like"/>
    <property type="match status" value="1"/>
</dbReference>
<dbReference type="InterPro" id="IPR014716">
    <property type="entry name" value="Fibrinogen_a/b/g_C_1"/>
</dbReference>
<dbReference type="Gene3D" id="3.90.215.10">
    <property type="entry name" value="Gamma Fibrinogen, chain A, domain 1"/>
    <property type="match status" value="1"/>
</dbReference>
<sequence>DFDALSYHNGEKFTIKRKDADARDHCSLKLSGGWWFKKCVESNLNGLKFTSNSSMRALGITWHTKGKNESYYYSYHKVEMKIRDDDFGFCTGSLKF</sequence>
<dbReference type="HOGENOM" id="CLU_038628_11_1_1"/>
<dbReference type="VEuPathDB" id="VectorBase:ISCW024554"/>
<dbReference type="PaxDb" id="6945-B7Q1E1"/>
<reference evidence="4" key="2">
    <citation type="submission" date="2020-05" db="UniProtKB">
        <authorList>
            <consortium name="EnsemblMetazoa"/>
        </authorList>
    </citation>
    <scope>IDENTIFICATION</scope>
    <source>
        <strain evidence="4">wikel</strain>
    </source>
</reference>
<dbReference type="InterPro" id="IPR002181">
    <property type="entry name" value="Fibrinogen_a/b/g_C_dom"/>
</dbReference>
<dbReference type="PANTHER" id="PTHR19143:SF430">
    <property type="match status" value="1"/>
</dbReference>
<evidence type="ECO:0000256" key="1">
    <source>
        <dbReference type="ARBA" id="ARBA00023157"/>
    </source>
</evidence>
<reference evidence="3 5" key="1">
    <citation type="submission" date="2008-03" db="EMBL/GenBank/DDBJ databases">
        <title>Annotation of Ixodes scapularis.</title>
        <authorList>
            <consortium name="Ixodes scapularis Genome Project Consortium"/>
            <person name="Caler E."/>
            <person name="Hannick L.I."/>
            <person name="Bidwell S."/>
            <person name="Joardar V."/>
            <person name="Thiagarajan M."/>
            <person name="Amedeo P."/>
            <person name="Galinsky K.J."/>
            <person name="Schobel S."/>
            <person name="Inman J."/>
            <person name="Hostetler J."/>
            <person name="Miller J."/>
            <person name="Hammond M."/>
            <person name="Megy K."/>
            <person name="Lawson D."/>
            <person name="Kodira C."/>
            <person name="Sutton G."/>
            <person name="Meyer J."/>
            <person name="Hill C.A."/>
            <person name="Birren B."/>
            <person name="Nene V."/>
            <person name="Collins F."/>
            <person name="Alarcon-Chaidez F."/>
            <person name="Wikel S."/>
            <person name="Strausberg R."/>
        </authorList>
    </citation>
    <scope>NUCLEOTIDE SEQUENCE [LARGE SCALE GENOMIC DNA]</scope>
    <source>
        <strain evidence="5">Wikel</strain>
        <strain evidence="3">Wikel colony</strain>
    </source>
</reference>
<keyword evidence="5" id="KW-1185">Reference proteome</keyword>
<feature type="non-terminal residue" evidence="3">
    <location>
        <position position="1"/>
    </location>
</feature>
<dbReference type="STRING" id="6945.B7Q1E1"/>
<dbReference type="EnsemblMetazoa" id="ISCW024554-RA">
    <property type="protein sequence ID" value="ISCW024554-PA"/>
    <property type="gene ID" value="ISCW024554"/>
</dbReference>
<dbReference type="PROSITE" id="PS00514">
    <property type="entry name" value="FIBRINOGEN_C_1"/>
    <property type="match status" value="1"/>
</dbReference>
<accession>B7Q1E1</accession>
<evidence type="ECO:0000313" key="5">
    <source>
        <dbReference type="Proteomes" id="UP000001555"/>
    </source>
</evidence>
<dbReference type="OrthoDB" id="6130531at2759"/>
<dbReference type="InterPro" id="IPR020837">
    <property type="entry name" value="Fibrinogen_CS"/>
</dbReference>
<evidence type="ECO:0000313" key="3">
    <source>
        <dbReference type="EMBL" id="EEC12663.1"/>
    </source>
</evidence>
<dbReference type="VEuPathDB" id="VectorBase:ISCI024554"/>
<keyword evidence="1" id="KW-1015">Disulfide bond</keyword>
<evidence type="ECO:0000313" key="4">
    <source>
        <dbReference type="EnsemblMetazoa" id="ISCW024554-PA"/>
    </source>
</evidence>
<dbReference type="Pfam" id="PF00147">
    <property type="entry name" value="Fibrinogen_C"/>
    <property type="match status" value="1"/>
</dbReference>
<gene>
    <name evidence="3" type="ORF">IscW_ISCW024554</name>
</gene>
<dbReference type="InParanoid" id="B7Q1E1"/>
<dbReference type="EMBL" id="DS837557">
    <property type="protein sequence ID" value="EEC12663.1"/>
    <property type="molecule type" value="Genomic_DNA"/>
</dbReference>
<dbReference type="PROSITE" id="PS51406">
    <property type="entry name" value="FIBRINOGEN_C_2"/>
    <property type="match status" value="1"/>
</dbReference>
<evidence type="ECO:0000259" key="2">
    <source>
        <dbReference type="PROSITE" id="PS51406"/>
    </source>
</evidence>
<dbReference type="AlphaFoldDB" id="B7Q1E1"/>
<feature type="domain" description="Fibrinogen C-terminal" evidence="2">
    <location>
        <begin position="1"/>
        <end position="86"/>
    </location>
</feature>
<name>B7Q1E1_IXOSC</name>
<proteinExistence type="predicted"/>